<evidence type="ECO:0000256" key="1">
    <source>
        <dbReference type="SAM" id="MobiDB-lite"/>
    </source>
</evidence>
<reference evidence="2 3" key="1">
    <citation type="journal article" date="2010" name="Science">
        <title>Genomic comparison of the ants Camponotus floridanus and Harpegnathos saltator.</title>
        <authorList>
            <person name="Bonasio R."/>
            <person name="Zhang G."/>
            <person name="Ye C."/>
            <person name="Mutti N.S."/>
            <person name="Fang X."/>
            <person name="Qin N."/>
            <person name="Donahue G."/>
            <person name="Yang P."/>
            <person name="Li Q."/>
            <person name="Li C."/>
            <person name="Zhang P."/>
            <person name="Huang Z."/>
            <person name="Berger S.L."/>
            <person name="Reinberg D."/>
            <person name="Wang J."/>
            <person name="Liebig J."/>
        </authorList>
    </citation>
    <scope>NUCLEOTIDE SEQUENCE [LARGE SCALE GENOMIC DNA]</scope>
    <source>
        <strain evidence="2 3">R22 G/1</strain>
    </source>
</reference>
<feature type="region of interest" description="Disordered" evidence="1">
    <location>
        <begin position="347"/>
        <end position="388"/>
    </location>
</feature>
<feature type="region of interest" description="Disordered" evidence="1">
    <location>
        <begin position="226"/>
        <end position="268"/>
    </location>
</feature>
<keyword evidence="3" id="KW-1185">Reference proteome</keyword>
<dbReference type="EMBL" id="GL453132">
    <property type="protein sequence ID" value="EFN76476.1"/>
    <property type="molecule type" value="Genomic_DNA"/>
</dbReference>
<dbReference type="InParanoid" id="E2C6F2"/>
<proteinExistence type="predicted"/>
<evidence type="ECO:0000313" key="3">
    <source>
        <dbReference type="Proteomes" id="UP000008237"/>
    </source>
</evidence>
<dbReference type="OMA" id="RGVVKPM"/>
<feature type="compositionally biased region" description="Polar residues" evidence="1">
    <location>
        <begin position="348"/>
        <end position="357"/>
    </location>
</feature>
<gene>
    <name evidence="2" type="ORF">EAI_04902</name>
</gene>
<accession>E2C6F2</accession>
<feature type="compositionally biased region" description="Basic residues" evidence="1">
    <location>
        <begin position="648"/>
        <end position="657"/>
    </location>
</feature>
<protein>
    <recommendedName>
        <fullName evidence="4">Shugoshin C-terminal domain-containing protein</fullName>
    </recommendedName>
</protein>
<feature type="compositionally biased region" description="Acidic residues" evidence="1">
    <location>
        <begin position="432"/>
        <end position="442"/>
    </location>
</feature>
<feature type="compositionally biased region" description="Polar residues" evidence="1">
    <location>
        <begin position="366"/>
        <end position="382"/>
    </location>
</feature>
<feature type="region of interest" description="Disordered" evidence="1">
    <location>
        <begin position="610"/>
        <end position="663"/>
    </location>
</feature>
<dbReference type="AlphaFoldDB" id="E2C6F2"/>
<name>E2C6F2_HARSA</name>
<sequence length="711" mass="79888">MPQIPIHRKARRATVLTKRTQYLKKYRKDRSYRPLYEKLKNNNSYLAKALSEEKQNCQSLFSQNLALIAEVQDLRLACTSRDNVISNVLNNAKEMLKMLVTMSGYMTNTISICQEFSASSTDLRLSSASAGRKESSRRLSTKSPARGVVKPMVSGHTITKPTINLSRVNMQNINNTARLSDIQEVATPDRSQDMSEARSPIAVSIPIIQLRRYESGHACRLPERLAVPSPRVKKSNEQRIRKKKSRSKRMSESLSRSRSGWSDENARNSAEYTQMSSLTVKLNDVSKLLQNSQSINIRTLLDDNKFDDVEMQESSDDGPHSTSNRDVIPETQLSINLDDVDEDHAQIPSHSHAQTKGKNAEKDWNRNSNVSKHSKLSQNNADSWEDPMEGPSWLLDNIAISDDNATELDHSTVADRRATQSSSKAAMAYADESSDAEDTEDELPMPALTDAETLNKGSFAANCIRDNHSPDGGAMDETYCTVLPTAIAFDHERHFNNEEDDNTTNLARFITMRRGNSSITEETDDFTLMMPRRPMRNMNFDINELRLPVLEGSVINPTIANDIESEVTTAIQRITNFRLPSMSSQNANEPEIDSTTTIKLPLVLVDDHDRVSTPEKGKGNSSQKSKRTKSPSPKDNANHIESLATVNKKTKQKKVKNNNHDPSAAKVVLEKLHESNVKPRTPSPDDTSQSNNGYSYVYIIYIYIYIYINKS</sequence>
<feature type="compositionally biased region" description="Low complexity" evidence="1">
    <location>
        <begin position="252"/>
        <end position="262"/>
    </location>
</feature>
<organism evidence="3">
    <name type="scientific">Harpegnathos saltator</name>
    <name type="common">Jerdon's jumping ant</name>
    <dbReference type="NCBI Taxonomy" id="610380"/>
    <lineage>
        <taxon>Eukaryota</taxon>
        <taxon>Metazoa</taxon>
        <taxon>Ecdysozoa</taxon>
        <taxon>Arthropoda</taxon>
        <taxon>Hexapoda</taxon>
        <taxon>Insecta</taxon>
        <taxon>Pterygota</taxon>
        <taxon>Neoptera</taxon>
        <taxon>Endopterygota</taxon>
        <taxon>Hymenoptera</taxon>
        <taxon>Apocrita</taxon>
        <taxon>Aculeata</taxon>
        <taxon>Formicoidea</taxon>
        <taxon>Formicidae</taxon>
        <taxon>Ponerinae</taxon>
        <taxon>Ponerini</taxon>
        <taxon>Harpegnathos</taxon>
    </lineage>
</organism>
<evidence type="ECO:0000313" key="2">
    <source>
        <dbReference type="EMBL" id="EFN76476.1"/>
    </source>
</evidence>
<dbReference type="OrthoDB" id="6622071at2759"/>
<dbReference type="Proteomes" id="UP000008237">
    <property type="component" value="Unassembled WGS sequence"/>
</dbReference>
<feature type="region of interest" description="Disordered" evidence="1">
    <location>
        <begin position="411"/>
        <end position="442"/>
    </location>
</feature>
<evidence type="ECO:0008006" key="4">
    <source>
        <dbReference type="Google" id="ProtNLM"/>
    </source>
</evidence>